<feature type="domain" description="HTH gntR-type" evidence="4">
    <location>
        <begin position="10"/>
        <end position="78"/>
    </location>
</feature>
<evidence type="ECO:0000256" key="1">
    <source>
        <dbReference type="ARBA" id="ARBA00023015"/>
    </source>
</evidence>
<organism evidence="5 6">
    <name type="scientific">[Lactobacillus] rogosae</name>
    <dbReference type="NCBI Taxonomy" id="706562"/>
    <lineage>
        <taxon>Bacteria</taxon>
        <taxon>Bacillati</taxon>
        <taxon>Bacillota</taxon>
        <taxon>Clostridia</taxon>
        <taxon>Lachnospirales</taxon>
        <taxon>Lachnospiraceae</taxon>
        <taxon>Lachnospira</taxon>
    </lineage>
</organism>
<dbReference type="EMBL" id="JBBMER010000008">
    <property type="protein sequence ID" value="MEQ2380375.1"/>
    <property type="molecule type" value="Genomic_DNA"/>
</dbReference>
<dbReference type="SMART" id="SM00345">
    <property type="entry name" value="HTH_GNTR"/>
    <property type="match status" value="1"/>
</dbReference>
<dbReference type="RefSeq" id="WP_022501336.1">
    <property type="nucleotide sequence ID" value="NZ_DAWCMB010000252.1"/>
</dbReference>
<keyword evidence="3" id="KW-0804">Transcription</keyword>
<sequence>MFVIDVMSRVPVYEQIINQVEEQIMTGILKEGDKMPSVRSLSVKLSTNPNTIQKAYSELDRRQMIVTVPGKGSFISPDALEALGVNVREKLPKLNQIVRELALAGISKDEIIENVNKVYEEIE</sequence>
<gene>
    <name evidence="5" type="ORF">WMO14_10855</name>
</gene>
<dbReference type="Gene3D" id="1.10.10.10">
    <property type="entry name" value="Winged helix-like DNA-binding domain superfamily/Winged helix DNA-binding domain"/>
    <property type="match status" value="1"/>
</dbReference>
<accession>A0ABV1BY10</accession>
<dbReference type="InterPro" id="IPR036390">
    <property type="entry name" value="WH_DNA-bd_sf"/>
</dbReference>
<dbReference type="InterPro" id="IPR036388">
    <property type="entry name" value="WH-like_DNA-bd_sf"/>
</dbReference>
<dbReference type="CDD" id="cd07377">
    <property type="entry name" value="WHTH_GntR"/>
    <property type="match status" value="1"/>
</dbReference>
<dbReference type="SUPFAM" id="SSF46785">
    <property type="entry name" value="Winged helix' DNA-binding domain"/>
    <property type="match status" value="1"/>
</dbReference>
<evidence type="ECO:0000259" key="4">
    <source>
        <dbReference type="PROSITE" id="PS50949"/>
    </source>
</evidence>
<reference evidence="5 6" key="1">
    <citation type="submission" date="2024-03" db="EMBL/GenBank/DDBJ databases">
        <title>Human intestinal bacterial collection.</title>
        <authorList>
            <person name="Pauvert C."/>
            <person name="Hitch T.C.A."/>
            <person name="Clavel T."/>
        </authorList>
    </citation>
    <scope>NUCLEOTIDE SEQUENCE [LARGE SCALE GENOMIC DNA]</scope>
    <source>
        <strain evidence="5 6">CLA-AA-H255</strain>
    </source>
</reference>
<evidence type="ECO:0000256" key="3">
    <source>
        <dbReference type="ARBA" id="ARBA00023163"/>
    </source>
</evidence>
<dbReference type="PANTHER" id="PTHR38445">
    <property type="entry name" value="HTH-TYPE TRANSCRIPTIONAL REPRESSOR YTRA"/>
    <property type="match status" value="1"/>
</dbReference>
<name>A0ABV1BY10_9FIRM</name>
<dbReference type="PROSITE" id="PS50949">
    <property type="entry name" value="HTH_GNTR"/>
    <property type="match status" value="1"/>
</dbReference>
<evidence type="ECO:0000256" key="2">
    <source>
        <dbReference type="ARBA" id="ARBA00023125"/>
    </source>
</evidence>
<dbReference type="Proteomes" id="UP001442364">
    <property type="component" value="Unassembled WGS sequence"/>
</dbReference>
<proteinExistence type="predicted"/>
<evidence type="ECO:0000313" key="6">
    <source>
        <dbReference type="Proteomes" id="UP001442364"/>
    </source>
</evidence>
<keyword evidence="2" id="KW-0238">DNA-binding</keyword>
<comment type="caution">
    <text evidence="5">The sequence shown here is derived from an EMBL/GenBank/DDBJ whole genome shotgun (WGS) entry which is preliminary data.</text>
</comment>
<dbReference type="PANTHER" id="PTHR38445:SF9">
    <property type="entry name" value="HTH-TYPE TRANSCRIPTIONAL REPRESSOR YTRA"/>
    <property type="match status" value="1"/>
</dbReference>
<dbReference type="InterPro" id="IPR000524">
    <property type="entry name" value="Tscrpt_reg_HTH_GntR"/>
</dbReference>
<keyword evidence="6" id="KW-1185">Reference proteome</keyword>
<keyword evidence="1" id="KW-0805">Transcription regulation</keyword>
<protein>
    <submittedName>
        <fullName evidence="5">GntR family transcriptional regulator</fullName>
    </submittedName>
</protein>
<evidence type="ECO:0000313" key="5">
    <source>
        <dbReference type="EMBL" id="MEQ2380375.1"/>
    </source>
</evidence>
<dbReference type="Pfam" id="PF00392">
    <property type="entry name" value="GntR"/>
    <property type="match status" value="1"/>
</dbReference>